<sequence>MFQEPVTFIVPTRMSGLRKKVQRIFSRLEKQVKTEEIIADKTMIHFFDRTHADWKNQWEMVDQHTGGEEFVERWWHDFFVPRFKALGRARVAQARRLSRARIRAMKKK</sequence>
<comment type="caution">
    <text evidence="1">The sequence shown here is derived from an EMBL/GenBank/DDBJ whole genome shotgun (WGS) entry which is preliminary data.</text>
</comment>
<accession>A0A0G0QII9</accession>
<evidence type="ECO:0000313" key="2">
    <source>
        <dbReference type="Proteomes" id="UP000034072"/>
    </source>
</evidence>
<dbReference type="Proteomes" id="UP000034072">
    <property type="component" value="Unassembled WGS sequence"/>
</dbReference>
<gene>
    <name evidence="1" type="ORF">UT75_C0012G0012</name>
</gene>
<dbReference type="AlphaFoldDB" id="A0A0G0QII9"/>
<organism evidence="1 2">
    <name type="scientific">Candidatus Yanofskybacteria bacterium GW2011_GWE2_40_11</name>
    <dbReference type="NCBI Taxonomy" id="1619033"/>
    <lineage>
        <taxon>Bacteria</taxon>
        <taxon>Candidatus Yanofskyibacteriota</taxon>
    </lineage>
</organism>
<protein>
    <submittedName>
        <fullName evidence="1">Uncharacterized protein</fullName>
    </submittedName>
</protein>
<name>A0A0G0QII9_9BACT</name>
<reference evidence="1 2" key="1">
    <citation type="journal article" date="2015" name="Nature">
        <title>rRNA introns, odd ribosomes, and small enigmatic genomes across a large radiation of phyla.</title>
        <authorList>
            <person name="Brown C.T."/>
            <person name="Hug L.A."/>
            <person name="Thomas B.C."/>
            <person name="Sharon I."/>
            <person name="Castelle C.J."/>
            <person name="Singh A."/>
            <person name="Wilkins M.J."/>
            <person name="Williams K.H."/>
            <person name="Banfield J.F."/>
        </authorList>
    </citation>
    <scope>NUCLEOTIDE SEQUENCE [LARGE SCALE GENOMIC DNA]</scope>
</reference>
<evidence type="ECO:0000313" key="1">
    <source>
        <dbReference type="EMBL" id="KKR39968.1"/>
    </source>
</evidence>
<dbReference type="EMBL" id="LBXZ01000012">
    <property type="protein sequence ID" value="KKR39968.1"/>
    <property type="molecule type" value="Genomic_DNA"/>
</dbReference>
<proteinExistence type="predicted"/>